<feature type="region of interest" description="Disordered" evidence="1">
    <location>
        <begin position="25"/>
        <end position="46"/>
    </location>
</feature>
<organism evidence="2 3">
    <name type="scientific">Kockovaella imperatae</name>
    <dbReference type="NCBI Taxonomy" id="4999"/>
    <lineage>
        <taxon>Eukaryota</taxon>
        <taxon>Fungi</taxon>
        <taxon>Dikarya</taxon>
        <taxon>Basidiomycota</taxon>
        <taxon>Agaricomycotina</taxon>
        <taxon>Tremellomycetes</taxon>
        <taxon>Tremellales</taxon>
        <taxon>Cuniculitremaceae</taxon>
        <taxon>Kockovaella</taxon>
    </lineage>
</organism>
<feature type="region of interest" description="Disordered" evidence="1">
    <location>
        <begin position="272"/>
        <end position="298"/>
    </location>
</feature>
<name>A0A1Y1UIM6_9TREE</name>
<evidence type="ECO:0000313" key="2">
    <source>
        <dbReference type="EMBL" id="ORX37913.1"/>
    </source>
</evidence>
<dbReference type="GeneID" id="33557433"/>
<dbReference type="AlphaFoldDB" id="A0A1Y1UIM6"/>
<dbReference type="EMBL" id="NBSH01000005">
    <property type="protein sequence ID" value="ORX37913.1"/>
    <property type="molecule type" value="Genomic_DNA"/>
</dbReference>
<reference evidence="2 3" key="1">
    <citation type="submission" date="2017-03" db="EMBL/GenBank/DDBJ databases">
        <title>Widespread Adenine N6-methylation of Active Genes in Fungi.</title>
        <authorList>
            <consortium name="DOE Joint Genome Institute"/>
            <person name="Mondo S.J."/>
            <person name="Dannebaum R.O."/>
            <person name="Kuo R.C."/>
            <person name="Louie K.B."/>
            <person name="Bewick A.J."/>
            <person name="Labutti K."/>
            <person name="Haridas S."/>
            <person name="Kuo A."/>
            <person name="Salamov A."/>
            <person name="Ahrendt S.R."/>
            <person name="Lau R."/>
            <person name="Bowen B.P."/>
            <person name="Lipzen A."/>
            <person name="Sullivan W."/>
            <person name="Andreopoulos W.B."/>
            <person name="Clum A."/>
            <person name="Lindquist E."/>
            <person name="Daum C."/>
            <person name="Northen T.R."/>
            <person name="Ramamoorthy G."/>
            <person name="Schmitz R.J."/>
            <person name="Gryganskyi A."/>
            <person name="Culley D."/>
            <person name="Magnuson J."/>
            <person name="James T.Y."/>
            <person name="O'Malley M.A."/>
            <person name="Stajich J.E."/>
            <person name="Spatafora J.W."/>
            <person name="Visel A."/>
            <person name="Grigoriev I.V."/>
        </authorList>
    </citation>
    <scope>NUCLEOTIDE SEQUENCE [LARGE SCALE GENOMIC DNA]</scope>
    <source>
        <strain evidence="2 3">NRRL Y-17943</strain>
    </source>
</reference>
<protein>
    <submittedName>
        <fullName evidence="2">Uncharacterized protein</fullName>
    </submittedName>
</protein>
<feature type="region of interest" description="Disordered" evidence="1">
    <location>
        <begin position="312"/>
        <end position="335"/>
    </location>
</feature>
<proteinExistence type="predicted"/>
<comment type="caution">
    <text evidence="2">The sequence shown here is derived from an EMBL/GenBank/DDBJ whole genome shotgun (WGS) entry which is preliminary data.</text>
</comment>
<evidence type="ECO:0000313" key="3">
    <source>
        <dbReference type="Proteomes" id="UP000193218"/>
    </source>
</evidence>
<keyword evidence="3" id="KW-1185">Reference proteome</keyword>
<dbReference type="RefSeq" id="XP_021871900.1">
    <property type="nucleotide sequence ID" value="XM_022015624.1"/>
</dbReference>
<accession>A0A1Y1UIM6</accession>
<feature type="compositionally biased region" description="Polar residues" evidence="1">
    <location>
        <begin position="72"/>
        <end position="89"/>
    </location>
</feature>
<dbReference type="Proteomes" id="UP000193218">
    <property type="component" value="Unassembled WGS sequence"/>
</dbReference>
<feature type="region of interest" description="Disordered" evidence="1">
    <location>
        <begin position="72"/>
        <end position="93"/>
    </location>
</feature>
<feature type="compositionally biased region" description="Polar residues" evidence="1">
    <location>
        <begin position="272"/>
        <end position="287"/>
    </location>
</feature>
<dbReference type="InParanoid" id="A0A1Y1UIM6"/>
<gene>
    <name evidence="2" type="ORF">BD324DRAFT_623778</name>
</gene>
<evidence type="ECO:0000256" key="1">
    <source>
        <dbReference type="SAM" id="MobiDB-lite"/>
    </source>
</evidence>
<feature type="compositionally biased region" description="Polar residues" evidence="1">
    <location>
        <begin position="26"/>
        <end position="46"/>
    </location>
</feature>
<sequence length="348" mass="38114">MRISSGRLRTHAYGTYINRETRSHPLFQSPSFSQKTSNMTSATTSHGKWTVNAQQLVTSSADIEHRAWSVGQQEPQTETFDLDSGSQAKGESLGLQKKGNTIWREAGTFGMSLSGFALEDDIEQGARKAWALVRIPPVDPDNLAEEGTIDTAQLTLFFGTPKDGGRFLQDSNARISSRSLYSISLGNRNGEDPELIKFNLGIQSSLMKDGQQTVAAEYYPGLHMFQLASASASDGLSHIRAVYVRPRLGSGADNRIRVLQYAEDGSTTGSWLNVGQIHRNNPTQPVDTETEADTQPEATSRVFVDFKLEYSVSPPEDRSKDEDSPGPYNTHGGNLSDLLESLSIITAH</sequence>